<feature type="region of interest" description="Disordered" evidence="1">
    <location>
        <begin position="30"/>
        <end position="54"/>
    </location>
</feature>
<organism evidence="2 3">
    <name type="scientific">Clonostachys rhizophaga</name>
    <dbReference type="NCBI Taxonomy" id="160324"/>
    <lineage>
        <taxon>Eukaryota</taxon>
        <taxon>Fungi</taxon>
        <taxon>Dikarya</taxon>
        <taxon>Ascomycota</taxon>
        <taxon>Pezizomycotina</taxon>
        <taxon>Sordariomycetes</taxon>
        <taxon>Hypocreomycetidae</taxon>
        <taxon>Hypocreales</taxon>
        <taxon>Bionectriaceae</taxon>
        <taxon>Clonostachys</taxon>
    </lineage>
</organism>
<feature type="compositionally biased region" description="Polar residues" evidence="1">
    <location>
        <begin position="42"/>
        <end position="53"/>
    </location>
</feature>
<dbReference type="Proteomes" id="UP000696573">
    <property type="component" value="Unassembled WGS sequence"/>
</dbReference>
<proteinExistence type="predicted"/>
<evidence type="ECO:0000256" key="1">
    <source>
        <dbReference type="SAM" id="MobiDB-lite"/>
    </source>
</evidence>
<protein>
    <submittedName>
        <fullName evidence="2">Uncharacterized protein</fullName>
    </submittedName>
</protein>
<gene>
    <name evidence="2" type="ORF">CRHIZ90672A_00017935</name>
</gene>
<reference evidence="2" key="1">
    <citation type="submission" date="2021-10" db="EMBL/GenBank/DDBJ databases">
        <authorList>
            <person name="Piombo E."/>
        </authorList>
    </citation>
    <scope>NUCLEOTIDE SEQUENCE</scope>
</reference>
<evidence type="ECO:0000313" key="3">
    <source>
        <dbReference type="Proteomes" id="UP000696573"/>
    </source>
</evidence>
<feature type="compositionally biased region" description="Basic and acidic residues" evidence="1">
    <location>
        <begin position="30"/>
        <end position="41"/>
    </location>
</feature>
<accession>A0A9N9YN81</accession>
<dbReference type="EMBL" id="CABFNQ020000697">
    <property type="protein sequence ID" value="CAH0024522.1"/>
    <property type="molecule type" value="Genomic_DNA"/>
</dbReference>
<dbReference type="AlphaFoldDB" id="A0A9N9YN81"/>
<name>A0A9N9YN81_9HYPO</name>
<sequence>MQANLPAVLRVMMLYPGLWTQYAEVYALREPHPPDSNHHGNDNTYQDEPSSENMRLRDDITKPFSDHGEYDFEASEHKPATYEVMVDADEDVHDCIGESNTMVSSSMEQSQPTATATDVDAEWEIDGDLMGKEVIDGEVYYLVPWKPTLVPANRMQNALDLINRFEAQFGAPSDKSDIFPTAAVVATTPRDLDRLARVDEVRVAQAIVAGNLLPRHAVVGRNAAQGVVGPDSPAAAAADLAEPAVVILQGVVQVEGAVPQRSVGAAPGREDASVFKVHVL</sequence>
<keyword evidence="3" id="KW-1185">Reference proteome</keyword>
<comment type="caution">
    <text evidence="2">The sequence shown here is derived from an EMBL/GenBank/DDBJ whole genome shotgun (WGS) entry which is preliminary data.</text>
</comment>
<evidence type="ECO:0000313" key="2">
    <source>
        <dbReference type="EMBL" id="CAH0024522.1"/>
    </source>
</evidence>